<reference evidence="1" key="1">
    <citation type="journal article" date="2014" name="Front. Microbiol.">
        <title>High frequency of phylogenetically diverse reductive dehalogenase-homologous genes in deep subseafloor sedimentary metagenomes.</title>
        <authorList>
            <person name="Kawai M."/>
            <person name="Futagami T."/>
            <person name="Toyoda A."/>
            <person name="Takaki Y."/>
            <person name="Nishi S."/>
            <person name="Hori S."/>
            <person name="Arai W."/>
            <person name="Tsubouchi T."/>
            <person name="Morono Y."/>
            <person name="Uchiyama I."/>
            <person name="Ito T."/>
            <person name="Fujiyama A."/>
            <person name="Inagaki F."/>
            <person name="Takami H."/>
        </authorList>
    </citation>
    <scope>NUCLEOTIDE SEQUENCE</scope>
    <source>
        <strain evidence="1">Expedition CK06-06</strain>
    </source>
</reference>
<proteinExistence type="predicted"/>
<sequence>FAAIGSGNLSPSQIIAKLAVSEERPEELVEVRPSKKISPASVKVLGVGDLVTHLANCCHPLPGDKIIGYITQGRGVSVHRRDCPNIVNEVERERLIEVGWGGVEQVYPVAIQVNAWDRIEGKGTYIARNTGKVFL</sequence>
<dbReference type="EMBL" id="BARV01021203">
    <property type="protein sequence ID" value="GAI20974.1"/>
    <property type="molecule type" value="Genomic_DNA"/>
</dbReference>
<feature type="non-terminal residue" evidence="1">
    <location>
        <position position="1"/>
    </location>
</feature>
<name>X1NQP9_9ZZZZ</name>
<accession>X1NQP9</accession>
<protein>
    <submittedName>
        <fullName evidence="1">Uncharacterized protein</fullName>
    </submittedName>
</protein>
<comment type="caution">
    <text evidence="1">The sequence shown here is derived from an EMBL/GenBank/DDBJ whole genome shotgun (WGS) entry which is preliminary data.</text>
</comment>
<gene>
    <name evidence="1" type="ORF">S06H3_35182</name>
</gene>
<evidence type="ECO:0000313" key="1">
    <source>
        <dbReference type="EMBL" id="GAI20974.1"/>
    </source>
</evidence>
<dbReference type="AlphaFoldDB" id="X1NQP9"/>
<organism evidence="1">
    <name type="scientific">marine sediment metagenome</name>
    <dbReference type="NCBI Taxonomy" id="412755"/>
    <lineage>
        <taxon>unclassified sequences</taxon>
        <taxon>metagenomes</taxon>
        <taxon>ecological metagenomes</taxon>
    </lineage>
</organism>